<dbReference type="InterPro" id="IPR001645">
    <property type="entry name" value="Folylpolyglutamate_synth"/>
</dbReference>
<dbReference type="Pfam" id="PF08245">
    <property type="entry name" value="Mur_ligase_M"/>
    <property type="match status" value="1"/>
</dbReference>
<feature type="compositionally biased region" description="Polar residues" evidence="18">
    <location>
        <begin position="85"/>
        <end position="96"/>
    </location>
</feature>
<dbReference type="PANTHER" id="PTHR11136">
    <property type="entry name" value="FOLYLPOLYGLUTAMATE SYNTHASE-RELATED"/>
    <property type="match status" value="1"/>
</dbReference>
<keyword evidence="10" id="KW-0479">Metal-binding</keyword>
<dbReference type="PROSITE" id="PS01011">
    <property type="entry name" value="FOLYLPOLYGLU_SYNT_1"/>
    <property type="match status" value="1"/>
</dbReference>
<dbReference type="Pfam" id="PF02875">
    <property type="entry name" value="Mur_ligase_C"/>
    <property type="match status" value="1"/>
</dbReference>
<keyword evidence="14" id="KW-0289">Folate biosynthesis</keyword>
<evidence type="ECO:0000313" key="22">
    <source>
        <dbReference type="Proteomes" id="UP000065220"/>
    </source>
</evidence>
<dbReference type="GO" id="GO:0004326">
    <property type="term" value="F:tetrahydrofolylpolyglutamate synthase activity"/>
    <property type="evidence" value="ECO:0007669"/>
    <property type="project" value="UniProtKB-EC"/>
</dbReference>
<dbReference type="STRING" id="111015.AXF14_08565"/>
<dbReference type="FunFam" id="3.40.1190.10:FF:000004">
    <property type="entry name" value="Dihydrofolate synthase/folylpolyglutamate synthase"/>
    <property type="match status" value="1"/>
</dbReference>
<dbReference type="NCBIfam" id="TIGR01499">
    <property type="entry name" value="folC"/>
    <property type="match status" value="1"/>
</dbReference>
<feature type="compositionally biased region" description="Acidic residues" evidence="18">
    <location>
        <begin position="140"/>
        <end position="150"/>
    </location>
</feature>
<dbReference type="Gene3D" id="3.90.190.20">
    <property type="entry name" value="Mur ligase, C-terminal domain"/>
    <property type="match status" value="1"/>
</dbReference>
<name>A0A0X8JFV1_ACTRD</name>
<protein>
    <recommendedName>
        <fullName evidence="8">Dihydrofolate synthase/folylpolyglutamate synthase</fullName>
        <ecNumber evidence="6">6.3.2.12</ecNumber>
        <ecNumber evidence="7">6.3.2.17</ecNumber>
    </recommendedName>
    <alternativeName>
        <fullName evidence="15">Tetrahydrofolylpolyglutamate synthase</fullName>
    </alternativeName>
</protein>
<dbReference type="OrthoDB" id="9809356at2"/>
<dbReference type="GO" id="GO:0046656">
    <property type="term" value="P:folic acid biosynthetic process"/>
    <property type="evidence" value="ECO:0007669"/>
    <property type="project" value="UniProtKB-KW"/>
</dbReference>
<evidence type="ECO:0000256" key="11">
    <source>
        <dbReference type="ARBA" id="ARBA00022741"/>
    </source>
</evidence>
<dbReference type="EC" id="6.3.2.12" evidence="6"/>
<proteinExistence type="inferred from homology"/>
<dbReference type="InterPro" id="IPR018109">
    <property type="entry name" value="Folylpolyglutamate_synth_CS"/>
</dbReference>
<evidence type="ECO:0000256" key="10">
    <source>
        <dbReference type="ARBA" id="ARBA00022723"/>
    </source>
</evidence>
<dbReference type="EMBL" id="CP014228">
    <property type="protein sequence ID" value="AMD87628.1"/>
    <property type="molecule type" value="Genomic_DNA"/>
</dbReference>
<accession>A0A0X8JFV1</accession>
<keyword evidence="22" id="KW-1185">Reference proteome</keyword>
<keyword evidence="13" id="KW-0460">Magnesium</keyword>
<dbReference type="InterPro" id="IPR013221">
    <property type="entry name" value="Mur_ligase_cen"/>
</dbReference>
<keyword evidence="12" id="KW-0067">ATP-binding</keyword>
<dbReference type="SUPFAM" id="SSF53623">
    <property type="entry name" value="MurD-like peptide ligases, catalytic domain"/>
    <property type="match status" value="1"/>
</dbReference>
<evidence type="ECO:0000256" key="5">
    <source>
        <dbReference type="ARBA" id="ARBA00011245"/>
    </source>
</evidence>
<feature type="region of interest" description="Disordered" evidence="18">
    <location>
        <begin position="140"/>
        <end position="182"/>
    </location>
</feature>
<dbReference type="InterPro" id="IPR036615">
    <property type="entry name" value="Mur_ligase_C_dom_sf"/>
</dbReference>
<sequence>MSSEQHDDAAEKGTHPGAAFGIPEGATGEEVVDAVFGDAVATGGGLEALRREIEGDPAGIKGIDPELLPYIEAAGGPAAARPDGSTVSVTDLQSEQAAADAAEDAREAADLDALRHLVAHNMIPSGDLDQLDALLAEVDEDDSDDWEDWEPQLPDAPADRSADDDRDDEAGTGLGERLGDEIERNQADLRAAAHAVEVSARMREVEAEILSRAPEHQVQPSLERVEAVLDVIGNPERTYRVVHVTGTNGKTSTARMVERLLAATGMRTGRFTSPHLATIRERISLDGEPISEEGFIAAWEDVAPYIEMVDEQSLAKGGPRLSFFEVLTVMALAAFADHPVDVAVIEVGMGGTWDSTNVVASEVEVITPIGLDHTAWLGDTIEEIASNKAGIIKDGATLITSVQVPEAQAVIAAAAAEHGVVWRRELDPEEDPDAPDAGALRVLDRSIAVGGQLVTMRTAAAVYEDVFVPLHGDYQASNAVLALAAAEAVFGGRALPAKIVEDGFASVTSPGRLEVVRSSPTVLVDAGHNPHGVTALMSAIDEAFPFQHLVAVYGAMADKDAEGVLAALEPAVDAVVIVPIDSPRAAEPEDLAVVAREVLGEDRVIVAADLGSGVEQAVTIAEGTDAPLPASGVLIVGSVVLAAEARALFGRV</sequence>
<feature type="domain" description="Mur ligase central" evidence="20">
    <location>
        <begin position="244"/>
        <end position="486"/>
    </location>
</feature>
<comment type="subunit">
    <text evidence="5">Monomer.</text>
</comment>
<dbReference type="GO" id="GO:0046872">
    <property type="term" value="F:metal ion binding"/>
    <property type="evidence" value="ECO:0007669"/>
    <property type="project" value="UniProtKB-KW"/>
</dbReference>
<dbReference type="Gene3D" id="3.40.1190.10">
    <property type="entry name" value="Mur-like, catalytic domain"/>
    <property type="match status" value="1"/>
</dbReference>
<dbReference type="EC" id="6.3.2.17" evidence="7"/>
<comment type="catalytic activity">
    <reaction evidence="16">
        <text>(6S)-5,6,7,8-tetrahydrofolyl-(gamma-L-Glu)(n) + L-glutamate + ATP = (6S)-5,6,7,8-tetrahydrofolyl-(gamma-L-Glu)(n+1) + ADP + phosphate + H(+)</text>
        <dbReference type="Rhea" id="RHEA:10580"/>
        <dbReference type="Rhea" id="RHEA-COMP:14738"/>
        <dbReference type="Rhea" id="RHEA-COMP:14740"/>
        <dbReference type="ChEBI" id="CHEBI:15378"/>
        <dbReference type="ChEBI" id="CHEBI:29985"/>
        <dbReference type="ChEBI" id="CHEBI:30616"/>
        <dbReference type="ChEBI" id="CHEBI:43474"/>
        <dbReference type="ChEBI" id="CHEBI:141005"/>
        <dbReference type="ChEBI" id="CHEBI:456216"/>
        <dbReference type="EC" id="6.3.2.17"/>
    </reaction>
</comment>
<evidence type="ECO:0000256" key="7">
    <source>
        <dbReference type="ARBA" id="ARBA00013025"/>
    </source>
</evidence>
<dbReference type="KEGG" id="ard:AXF14_08565"/>
<evidence type="ECO:0000256" key="18">
    <source>
        <dbReference type="SAM" id="MobiDB-lite"/>
    </source>
</evidence>
<dbReference type="SUPFAM" id="SSF53244">
    <property type="entry name" value="MurD-like peptide ligases, peptide-binding domain"/>
    <property type="match status" value="1"/>
</dbReference>
<evidence type="ECO:0000256" key="14">
    <source>
        <dbReference type="ARBA" id="ARBA00022909"/>
    </source>
</evidence>
<keyword evidence="11" id="KW-0547">Nucleotide-binding</keyword>
<dbReference type="GO" id="GO:0008841">
    <property type="term" value="F:dihydrofolate synthase activity"/>
    <property type="evidence" value="ECO:0007669"/>
    <property type="project" value="UniProtKB-EC"/>
</dbReference>
<evidence type="ECO:0000256" key="9">
    <source>
        <dbReference type="ARBA" id="ARBA00022598"/>
    </source>
</evidence>
<keyword evidence="9" id="KW-0436">Ligase</keyword>
<dbReference type="RefSeq" id="WP_067942511.1">
    <property type="nucleotide sequence ID" value="NZ_CP014228.1"/>
</dbReference>
<reference evidence="22" key="1">
    <citation type="submission" date="2016-02" db="EMBL/GenBank/DDBJ databases">
        <authorList>
            <person name="Holder M.E."/>
            <person name="Ajami N.J."/>
            <person name="Petrosino J.F."/>
        </authorList>
    </citation>
    <scope>NUCLEOTIDE SEQUENCE [LARGE SCALE GENOMIC DNA]</scope>
    <source>
        <strain evidence="22">CCUG 36733</strain>
    </source>
</reference>
<evidence type="ECO:0000256" key="13">
    <source>
        <dbReference type="ARBA" id="ARBA00022842"/>
    </source>
</evidence>
<evidence type="ECO:0000256" key="2">
    <source>
        <dbReference type="ARBA" id="ARBA00004799"/>
    </source>
</evidence>
<dbReference type="PANTHER" id="PTHR11136:SF0">
    <property type="entry name" value="DIHYDROFOLATE SYNTHETASE-RELATED"/>
    <property type="match status" value="1"/>
</dbReference>
<organism evidence="21 22">
    <name type="scientific">Actinomyces radicidentis</name>
    <dbReference type="NCBI Taxonomy" id="111015"/>
    <lineage>
        <taxon>Bacteria</taxon>
        <taxon>Bacillati</taxon>
        <taxon>Actinomycetota</taxon>
        <taxon>Actinomycetes</taxon>
        <taxon>Actinomycetales</taxon>
        <taxon>Actinomycetaceae</taxon>
        <taxon>Actinomyces</taxon>
    </lineage>
</organism>
<feature type="region of interest" description="Disordered" evidence="18">
    <location>
        <begin position="75"/>
        <end position="104"/>
    </location>
</feature>
<dbReference type="InterPro" id="IPR036565">
    <property type="entry name" value="Mur-like_cat_sf"/>
</dbReference>
<comment type="pathway">
    <text evidence="2">Cofactor biosynthesis; tetrahydrofolate biosynthesis; 7,8-dihydrofolate from 2-amino-4-hydroxy-6-hydroxymethyl-7,8-dihydropteridine diphosphate and 4-aminobenzoate: step 2/2.</text>
</comment>
<comment type="catalytic activity">
    <reaction evidence="17">
        <text>7,8-dihydropteroate + L-glutamate + ATP = 7,8-dihydrofolate + ADP + phosphate + H(+)</text>
        <dbReference type="Rhea" id="RHEA:23584"/>
        <dbReference type="ChEBI" id="CHEBI:15378"/>
        <dbReference type="ChEBI" id="CHEBI:17839"/>
        <dbReference type="ChEBI" id="CHEBI:29985"/>
        <dbReference type="ChEBI" id="CHEBI:30616"/>
        <dbReference type="ChEBI" id="CHEBI:43474"/>
        <dbReference type="ChEBI" id="CHEBI:57451"/>
        <dbReference type="ChEBI" id="CHEBI:456216"/>
        <dbReference type="EC" id="6.3.2.12"/>
    </reaction>
</comment>
<comment type="pathway">
    <text evidence="3">Cofactor biosynthesis; tetrahydrofolylpolyglutamate biosynthesis.</text>
</comment>
<gene>
    <name evidence="21" type="ORF">AXF14_08565</name>
</gene>
<dbReference type="InterPro" id="IPR004101">
    <property type="entry name" value="Mur_ligase_C"/>
</dbReference>
<dbReference type="Proteomes" id="UP000065220">
    <property type="component" value="Chromosome"/>
</dbReference>
<dbReference type="AlphaFoldDB" id="A0A0X8JFV1"/>
<evidence type="ECO:0000256" key="16">
    <source>
        <dbReference type="ARBA" id="ARBA00047493"/>
    </source>
</evidence>
<evidence type="ECO:0000256" key="17">
    <source>
        <dbReference type="ARBA" id="ARBA00049161"/>
    </source>
</evidence>
<comment type="similarity">
    <text evidence="4">Belongs to the folylpolyglutamate synthase family.</text>
</comment>
<feature type="domain" description="Mur ligase C-terminal" evidence="19">
    <location>
        <begin position="511"/>
        <end position="626"/>
    </location>
</feature>
<evidence type="ECO:0000259" key="19">
    <source>
        <dbReference type="Pfam" id="PF02875"/>
    </source>
</evidence>
<evidence type="ECO:0000313" key="21">
    <source>
        <dbReference type="EMBL" id="AMD87628.1"/>
    </source>
</evidence>
<feature type="compositionally biased region" description="Basic and acidic residues" evidence="18">
    <location>
        <begin position="1"/>
        <end position="14"/>
    </location>
</feature>
<feature type="region of interest" description="Disordered" evidence="18">
    <location>
        <begin position="1"/>
        <end position="26"/>
    </location>
</feature>
<dbReference type="GO" id="GO:0005524">
    <property type="term" value="F:ATP binding"/>
    <property type="evidence" value="ECO:0007669"/>
    <property type="project" value="UniProtKB-KW"/>
</dbReference>
<evidence type="ECO:0000256" key="12">
    <source>
        <dbReference type="ARBA" id="ARBA00022840"/>
    </source>
</evidence>
<comment type="cofactor">
    <cofactor evidence="1">
        <name>Mg(2+)</name>
        <dbReference type="ChEBI" id="CHEBI:18420"/>
    </cofactor>
</comment>
<evidence type="ECO:0000256" key="1">
    <source>
        <dbReference type="ARBA" id="ARBA00001946"/>
    </source>
</evidence>
<dbReference type="GO" id="GO:0005737">
    <property type="term" value="C:cytoplasm"/>
    <property type="evidence" value="ECO:0007669"/>
    <property type="project" value="TreeGrafter"/>
</dbReference>
<evidence type="ECO:0000256" key="8">
    <source>
        <dbReference type="ARBA" id="ARBA00019357"/>
    </source>
</evidence>
<evidence type="ECO:0000256" key="3">
    <source>
        <dbReference type="ARBA" id="ARBA00005150"/>
    </source>
</evidence>
<evidence type="ECO:0000256" key="15">
    <source>
        <dbReference type="ARBA" id="ARBA00030592"/>
    </source>
</evidence>
<dbReference type="PROSITE" id="PS01012">
    <property type="entry name" value="FOLYLPOLYGLU_SYNT_2"/>
    <property type="match status" value="1"/>
</dbReference>
<evidence type="ECO:0000259" key="20">
    <source>
        <dbReference type="Pfam" id="PF08245"/>
    </source>
</evidence>
<evidence type="ECO:0000256" key="4">
    <source>
        <dbReference type="ARBA" id="ARBA00008276"/>
    </source>
</evidence>
<evidence type="ECO:0000256" key="6">
    <source>
        <dbReference type="ARBA" id="ARBA00013023"/>
    </source>
</evidence>